<evidence type="ECO:0000313" key="2">
    <source>
        <dbReference type="Proteomes" id="UP000017052"/>
    </source>
</evidence>
<dbReference type="GO" id="GO:0032259">
    <property type="term" value="P:methylation"/>
    <property type="evidence" value="ECO:0007669"/>
    <property type="project" value="UniProtKB-KW"/>
</dbReference>
<name>U2R2M3_9ACTN</name>
<gene>
    <name evidence="1" type="ORF">HMPREF0682_0748</name>
</gene>
<dbReference type="GeneID" id="95361223"/>
<comment type="caution">
    <text evidence="1">The sequence shown here is derived from an EMBL/GenBank/DDBJ whole genome shotgun (WGS) entry which is preliminary data.</text>
</comment>
<dbReference type="RefSeq" id="WP_021796231.1">
    <property type="nucleotide sequence ID" value="NZ_ACVN02000024.1"/>
</dbReference>
<dbReference type="Gene3D" id="3.40.50.150">
    <property type="entry name" value="Vaccinia Virus protein VP39"/>
    <property type="match status" value="1"/>
</dbReference>
<dbReference type="GO" id="GO:0008168">
    <property type="term" value="F:methyltransferase activity"/>
    <property type="evidence" value="ECO:0007669"/>
    <property type="project" value="UniProtKB-KW"/>
</dbReference>
<dbReference type="EMBL" id="ACVN02000024">
    <property type="protein sequence ID" value="ERK62784.1"/>
    <property type="molecule type" value="Genomic_DNA"/>
</dbReference>
<dbReference type="AlphaFoldDB" id="U2R2M3"/>
<organism evidence="1 2">
    <name type="scientific">Propionibacterium acidifaciens F0233</name>
    <dbReference type="NCBI Taxonomy" id="553198"/>
    <lineage>
        <taxon>Bacteria</taxon>
        <taxon>Bacillati</taxon>
        <taxon>Actinomycetota</taxon>
        <taxon>Actinomycetes</taxon>
        <taxon>Propionibacteriales</taxon>
        <taxon>Propionibacteriaceae</taxon>
        <taxon>Propionibacterium</taxon>
    </lineage>
</organism>
<accession>U2R2M3</accession>
<keyword evidence="2" id="KW-1185">Reference proteome</keyword>
<dbReference type="InterPro" id="IPR029063">
    <property type="entry name" value="SAM-dependent_MTases_sf"/>
</dbReference>
<proteinExistence type="predicted"/>
<dbReference type="Proteomes" id="UP000017052">
    <property type="component" value="Unassembled WGS sequence"/>
</dbReference>
<sequence length="154" mass="16410">MMTITTTGEVSTRRRVVDLTLDLAGCTGDVPTLRVVEPSIGSGAFVGPMVRRLAMSGARWESMFDALRGYDLRTEHVMTCRKLAAAILTSAGCPMAVELAAAWFHTGDFLLGDVPTADLAIGDPPCIRVGNLDPALLATYRRKCPTMGGENALP</sequence>
<evidence type="ECO:0000313" key="1">
    <source>
        <dbReference type="EMBL" id="ERK62784.1"/>
    </source>
</evidence>
<dbReference type="SUPFAM" id="SSF53335">
    <property type="entry name" value="S-adenosyl-L-methionine-dependent methyltransferases"/>
    <property type="match status" value="1"/>
</dbReference>
<reference evidence="1" key="1">
    <citation type="submission" date="2013-08" db="EMBL/GenBank/DDBJ databases">
        <authorList>
            <person name="Durkin A.S."/>
            <person name="Haft D.R."/>
            <person name="McCorrison J."/>
            <person name="Torralba M."/>
            <person name="Gillis M."/>
            <person name="Haft D.H."/>
            <person name="Methe B."/>
            <person name="Sutton G."/>
            <person name="Nelson K.E."/>
        </authorList>
    </citation>
    <scope>NUCLEOTIDE SEQUENCE [LARGE SCALE GENOMIC DNA]</scope>
    <source>
        <strain evidence="1">F0233</strain>
    </source>
</reference>
<protein>
    <submittedName>
        <fullName evidence="1">Site-specific DNA-methyltransferase (Adenine-specific) domain protein</fullName>
    </submittedName>
</protein>